<dbReference type="EMBL" id="CM042049">
    <property type="protein sequence ID" value="KAI3748363.1"/>
    <property type="molecule type" value="Genomic_DNA"/>
</dbReference>
<reference evidence="2" key="1">
    <citation type="journal article" date="2022" name="Mol. Ecol. Resour.">
        <title>The genomes of chicory, endive, great burdock and yacon provide insights into Asteraceae palaeo-polyploidization history and plant inulin production.</title>
        <authorList>
            <person name="Fan W."/>
            <person name="Wang S."/>
            <person name="Wang H."/>
            <person name="Wang A."/>
            <person name="Jiang F."/>
            <person name="Liu H."/>
            <person name="Zhao H."/>
            <person name="Xu D."/>
            <person name="Zhang Y."/>
        </authorList>
    </citation>
    <scope>NUCLEOTIDE SEQUENCE [LARGE SCALE GENOMIC DNA]</scope>
    <source>
        <strain evidence="2">cv. Niubang</strain>
    </source>
</reference>
<comment type="caution">
    <text evidence="1">The sequence shown here is derived from an EMBL/GenBank/DDBJ whole genome shotgun (WGS) entry which is preliminary data.</text>
</comment>
<name>A0ACB9DPF7_ARCLA</name>
<proteinExistence type="predicted"/>
<keyword evidence="2" id="KW-1185">Reference proteome</keyword>
<reference evidence="1 2" key="2">
    <citation type="journal article" date="2022" name="Mol. Ecol. Resour.">
        <title>The genomes of chicory, endive, great burdock and yacon provide insights into Asteraceae paleo-polyploidization history and plant inulin production.</title>
        <authorList>
            <person name="Fan W."/>
            <person name="Wang S."/>
            <person name="Wang H."/>
            <person name="Wang A."/>
            <person name="Jiang F."/>
            <person name="Liu H."/>
            <person name="Zhao H."/>
            <person name="Xu D."/>
            <person name="Zhang Y."/>
        </authorList>
    </citation>
    <scope>NUCLEOTIDE SEQUENCE [LARGE SCALE GENOMIC DNA]</scope>
    <source>
        <strain evidence="2">cv. Niubang</strain>
    </source>
</reference>
<gene>
    <name evidence="1" type="ORF">L6452_11386</name>
</gene>
<sequence>MSLCHREILKFLVVFMLIVEVVTKFVVVLVLVGSKGSTNLCIISQPSLALANSPEVGVSLFMRMQLYHPFTSFQVLDSEIAVKDGIFGRCWWSYIRWRHHHKVEKNPKSQ</sequence>
<protein>
    <submittedName>
        <fullName evidence="1">Uncharacterized protein</fullName>
    </submittedName>
</protein>
<dbReference type="Proteomes" id="UP001055879">
    <property type="component" value="Linkage Group LG03"/>
</dbReference>
<organism evidence="1 2">
    <name type="scientific">Arctium lappa</name>
    <name type="common">Greater burdock</name>
    <name type="synonym">Lappa major</name>
    <dbReference type="NCBI Taxonomy" id="4217"/>
    <lineage>
        <taxon>Eukaryota</taxon>
        <taxon>Viridiplantae</taxon>
        <taxon>Streptophyta</taxon>
        <taxon>Embryophyta</taxon>
        <taxon>Tracheophyta</taxon>
        <taxon>Spermatophyta</taxon>
        <taxon>Magnoliopsida</taxon>
        <taxon>eudicotyledons</taxon>
        <taxon>Gunneridae</taxon>
        <taxon>Pentapetalae</taxon>
        <taxon>asterids</taxon>
        <taxon>campanulids</taxon>
        <taxon>Asterales</taxon>
        <taxon>Asteraceae</taxon>
        <taxon>Carduoideae</taxon>
        <taxon>Cardueae</taxon>
        <taxon>Arctiinae</taxon>
        <taxon>Arctium</taxon>
    </lineage>
</organism>
<evidence type="ECO:0000313" key="1">
    <source>
        <dbReference type="EMBL" id="KAI3748363.1"/>
    </source>
</evidence>
<evidence type="ECO:0000313" key="2">
    <source>
        <dbReference type="Proteomes" id="UP001055879"/>
    </source>
</evidence>
<accession>A0ACB9DPF7</accession>